<dbReference type="GO" id="GO:0009847">
    <property type="term" value="P:spore germination"/>
    <property type="evidence" value="ECO:0007669"/>
    <property type="project" value="InterPro"/>
</dbReference>
<name>A0A5Q2MVR5_9FIRM</name>
<evidence type="ECO:0000256" key="3">
    <source>
        <dbReference type="ARBA" id="ARBA00022544"/>
    </source>
</evidence>
<organism evidence="11 12">
    <name type="scientific">Heliorestis convoluta</name>
    <dbReference type="NCBI Taxonomy" id="356322"/>
    <lineage>
        <taxon>Bacteria</taxon>
        <taxon>Bacillati</taxon>
        <taxon>Bacillota</taxon>
        <taxon>Clostridia</taxon>
        <taxon>Eubacteriales</taxon>
        <taxon>Heliobacteriaceae</taxon>
        <taxon>Heliorestis</taxon>
    </lineage>
</organism>
<keyword evidence="5" id="KW-0472">Membrane</keyword>
<dbReference type="EMBL" id="CP045875">
    <property type="protein sequence ID" value="QGG46278.1"/>
    <property type="molecule type" value="Genomic_DNA"/>
</dbReference>
<evidence type="ECO:0000256" key="4">
    <source>
        <dbReference type="ARBA" id="ARBA00022729"/>
    </source>
</evidence>
<dbReference type="InterPro" id="IPR046953">
    <property type="entry name" value="Spore_GerAC-like_C"/>
</dbReference>
<dbReference type="OrthoDB" id="2569624at2"/>
<dbReference type="Gene3D" id="3.30.300.210">
    <property type="entry name" value="Nutrient germinant receptor protein C, domain 3"/>
    <property type="match status" value="1"/>
</dbReference>
<evidence type="ECO:0000259" key="9">
    <source>
        <dbReference type="Pfam" id="PF05504"/>
    </source>
</evidence>
<evidence type="ECO:0000313" key="12">
    <source>
        <dbReference type="Proteomes" id="UP000366051"/>
    </source>
</evidence>
<evidence type="ECO:0000259" key="10">
    <source>
        <dbReference type="Pfam" id="PF25198"/>
    </source>
</evidence>
<dbReference type="InterPro" id="IPR057336">
    <property type="entry name" value="GerAC_N"/>
</dbReference>
<evidence type="ECO:0000256" key="7">
    <source>
        <dbReference type="ARBA" id="ARBA00023288"/>
    </source>
</evidence>
<keyword evidence="12" id="KW-1185">Reference proteome</keyword>
<gene>
    <name evidence="11" type="ORF">FTV88_0099</name>
</gene>
<dbReference type="Proteomes" id="UP000366051">
    <property type="component" value="Chromosome"/>
</dbReference>
<dbReference type="InterPro" id="IPR038501">
    <property type="entry name" value="Spore_GerAC_C_sf"/>
</dbReference>
<dbReference type="PANTHER" id="PTHR35789:SF1">
    <property type="entry name" value="SPORE GERMINATION PROTEIN B3"/>
    <property type="match status" value="1"/>
</dbReference>
<comment type="subcellular location">
    <subcellularLocation>
        <location evidence="1">Membrane</location>
        <topology evidence="1">Lipid-anchor</topology>
    </subcellularLocation>
</comment>
<feature type="domain" description="Spore germination GerAC-like C-terminal" evidence="9">
    <location>
        <begin position="336"/>
        <end position="459"/>
    </location>
</feature>
<feature type="region of interest" description="Disordered" evidence="8">
    <location>
        <begin position="254"/>
        <end position="336"/>
    </location>
</feature>
<dbReference type="GO" id="GO:0016020">
    <property type="term" value="C:membrane"/>
    <property type="evidence" value="ECO:0007669"/>
    <property type="project" value="UniProtKB-SubCell"/>
</dbReference>
<comment type="similarity">
    <text evidence="2">Belongs to the GerABKC lipoprotein family.</text>
</comment>
<feature type="domain" description="Spore germination GerAC-like C-terminal" evidence="9">
    <location>
        <begin position="215"/>
        <end position="263"/>
    </location>
</feature>
<dbReference type="PROSITE" id="PS51257">
    <property type="entry name" value="PROKAR_LIPOPROTEIN"/>
    <property type="match status" value="1"/>
</dbReference>
<dbReference type="AlphaFoldDB" id="A0A5Q2MVR5"/>
<keyword evidence="4" id="KW-0732">Signal</keyword>
<dbReference type="Pfam" id="PF25198">
    <property type="entry name" value="Spore_GerAC_N"/>
    <property type="match status" value="1"/>
</dbReference>
<evidence type="ECO:0000256" key="1">
    <source>
        <dbReference type="ARBA" id="ARBA00004635"/>
    </source>
</evidence>
<dbReference type="KEGG" id="hcv:FTV88_0099"/>
<evidence type="ECO:0000256" key="2">
    <source>
        <dbReference type="ARBA" id="ARBA00007886"/>
    </source>
</evidence>
<keyword evidence="7" id="KW-0449">Lipoprotein</keyword>
<dbReference type="Pfam" id="PF05504">
    <property type="entry name" value="Spore_GerAC"/>
    <property type="match status" value="2"/>
</dbReference>
<feature type="domain" description="Spore germination protein N-terminal" evidence="10">
    <location>
        <begin position="27"/>
        <end position="206"/>
    </location>
</feature>
<proteinExistence type="inferred from homology"/>
<dbReference type="InterPro" id="IPR008844">
    <property type="entry name" value="Spore_GerAC-like"/>
</dbReference>
<feature type="compositionally biased region" description="Basic and acidic residues" evidence="8">
    <location>
        <begin position="291"/>
        <end position="336"/>
    </location>
</feature>
<keyword evidence="3" id="KW-0309">Germination</keyword>
<evidence type="ECO:0000256" key="5">
    <source>
        <dbReference type="ARBA" id="ARBA00023136"/>
    </source>
</evidence>
<evidence type="ECO:0000313" key="11">
    <source>
        <dbReference type="EMBL" id="QGG46278.1"/>
    </source>
</evidence>
<evidence type="ECO:0000256" key="6">
    <source>
        <dbReference type="ARBA" id="ARBA00023139"/>
    </source>
</evidence>
<reference evidence="12" key="1">
    <citation type="submission" date="2019-11" db="EMBL/GenBank/DDBJ databases">
        <title>Genome sequence of Heliorestis convoluta strain HH, an alkaliphilic and minimalistic phototrophic bacterium from a soda lake in Egypt.</title>
        <authorList>
            <person name="Dewey E.D."/>
            <person name="Stokes L.M."/>
            <person name="Burchell B.M."/>
            <person name="Shaffer K.N."/>
            <person name="Huntington A.M."/>
            <person name="Baker J.M."/>
            <person name="Nadendla S."/>
            <person name="Giglio M.G."/>
            <person name="Touchman J.W."/>
            <person name="Blankenship R.E."/>
            <person name="Madigan M.T."/>
            <person name="Sattley W.M."/>
        </authorList>
    </citation>
    <scope>NUCLEOTIDE SEQUENCE [LARGE SCALE GENOMIC DNA]</scope>
    <source>
        <strain evidence="12">HH</strain>
    </source>
</reference>
<dbReference type="RefSeq" id="WP_153723884.1">
    <property type="nucleotide sequence ID" value="NZ_CP045875.1"/>
</dbReference>
<evidence type="ECO:0000256" key="8">
    <source>
        <dbReference type="SAM" id="MobiDB-lite"/>
    </source>
</evidence>
<sequence length="464" mass="52489">MIKALNAKTYIFLGNLIILLLTVGCWDSAAMERRALVMNIGFDIGEEKPLALVLDIHNAKQSDANTMVGPPGSLGPPVIAPRTEGTTIDECVEEQRRNMPRHIDFGLTSAIVITEEAAREGIFPYLSWIFFHPNVRNNSFVIITTTDLQKLFTEQARVIEGTMGGALLVSQLLADRSTASVTRVNLWEAYRVQLDGTGSLVAPLIRSEEGRIYYDGAAIFDGDRMIGTINPEEAALVNILADERVPYHFTFTFTPPEREQEEQQPAVEERQEAQDEEGQGAEGSVTETLASEEKETEASPEKGHLDDQGAREAKEEQKKRDNAEEMDIDREGKMDVPEEKISRMTLRFHRVQRTMDVNQLGPGKYEVHIHVDFEGMLSDANPPQVRYDREDFNAMNEQGAEALREKMQKVIEKSQQELRADLLHIGRYVRAHNIRKWEEMDWPEVYPEVEMHISVNVRVLGATR</sequence>
<keyword evidence="6" id="KW-0564">Palmitate</keyword>
<accession>A0A5Q2MVR5</accession>
<dbReference type="PANTHER" id="PTHR35789">
    <property type="entry name" value="SPORE GERMINATION PROTEIN B3"/>
    <property type="match status" value="1"/>
</dbReference>
<protein>
    <submittedName>
        <fullName evidence="11">Spore germination protein kc/spore germination b3 gerac, put</fullName>
    </submittedName>
</protein>